<dbReference type="EMBL" id="VTPC01068241">
    <property type="protein sequence ID" value="KAF2889320.1"/>
    <property type="molecule type" value="Genomic_DNA"/>
</dbReference>
<sequence length="458" mass="51966">MSLLNKLEKRKSHRLIVPWKVLSTKLDIGYFGPLKCAYSHERDKIMINNPGKVITQLQVGKLFNAAYIAVANIEKAINSFKASGIFPFNPDKFKDVDFAPTLVTDKSKIIDEEIETDEETAHRKNVEVEQAAVEVHSVIEQFNIEGIEDQSPDILHLEVECKDGIVIPSIPFRMEDTPHNMSFTVSDILPLLTIQNRPCRKSKVQKSEILFGSPFKNKLEELENTKRIKPVKKVGATKRKVLPKDTKNQVNCIKYMEWRRKNDINSFLERVLLVNFEELGNKYKCSSFWTYYCMLRTTLNVSHNIKIGQYNKLWALLKRKSQGYKPKKQKTLSSGQIHSFIMQAPDEQYLATKKGRCTTQRIGINKFGAMAKEVATYLKLPNPELFTRRTFRRSSATLLIDGGGNITDLKRHGGGAADNYIDESLDNKTATATTIIKLVNNSELGPSTSASATSENLF</sequence>
<comment type="caution">
    <text evidence="1">The sequence shown here is derived from an EMBL/GenBank/DDBJ whole genome shotgun (WGS) entry which is preliminary data.</text>
</comment>
<gene>
    <name evidence="1" type="ORF">ILUMI_16853</name>
</gene>
<keyword evidence="2" id="KW-1185">Reference proteome</keyword>
<dbReference type="AlphaFoldDB" id="A0A8K0G2G4"/>
<dbReference type="Proteomes" id="UP000801492">
    <property type="component" value="Unassembled WGS sequence"/>
</dbReference>
<name>A0A8K0G2G4_IGNLU</name>
<reference evidence="1" key="1">
    <citation type="submission" date="2019-08" db="EMBL/GenBank/DDBJ databases">
        <title>The genome of the North American firefly Photinus pyralis.</title>
        <authorList>
            <consortium name="Photinus pyralis genome working group"/>
            <person name="Fallon T.R."/>
            <person name="Sander Lower S.E."/>
            <person name="Weng J.-K."/>
        </authorList>
    </citation>
    <scope>NUCLEOTIDE SEQUENCE</scope>
    <source>
        <strain evidence="1">TRF0915ILg1</strain>
        <tissue evidence="1">Whole body</tissue>
    </source>
</reference>
<evidence type="ECO:0000313" key="1">
    <source>
        <dbReference type="EMBL" id="KAF2889320.1"/>
    </source>
</evidence>
<accession>A0A8K0G2G4</accession>
<feature type="non-terminal residue" evidence="1">
    <location>
        <position position="458"/>
    </location>
</feature>
<proteinExistence type="predicted"/>
<organism evidence="1 2">
    <name type="scientific">Ignelater luminosus</name>
    <name type="common">Cucubano</name>
    <name type="synonym">Pyrophorus luminosus</name>
    <dbReference type="NCBI Taxonomy" id="2038154"/>
    <lineage>
        <taxon>Eukaryota</taxon>
        <taxon>Metazoa</taxon>
        <taxon>Ecdysozoa</taxon>
        <taxon>Arthropoda</taxon>
        <taxon>Hexapoda</taxon>
        <taxon>Insecta</taxon>
        <taxon>Pterygota</taxon>
        <taxon>Neoptera</taxon>
        <taxon>Endopterygota</taxon>
        <taxon>Coleoptera</taxon>
        <taxon>Polyphaga</taxon>
        <taxon>Elateriformia</taxon>
        <taxon>Elateroidea</taxon>
        <taxon>Elateridae</taxon>
        <taxon>Agrypninae</taxon>
        <taxon>Pyrophorini</taxon>
        <taxon>Ignelater</taxon>
    </lineage>
</organism>
<protein>
    <submittedName>
        <fullName evidence="1">Uncharacterized protein</fullName>
    </submittedName>
</protein>
<evidence type="ECO:0000313" key="2">
    <source>
        <dbReference type="Proteomes" id="UP000801492"/>
    </source>
</evidence>